<evidence type="ECO:0000256" key="4">
    <source>
        <dbReference type="ARBA" id="ARBA00022989"/>
    </source>
</evidence>
<dbReference type="PANTHER" id="PTHR12677:SF59">
    <property type="entry name" value="GOLGI APPARATUS MEMBRANE PROTEIN TVP38-RELATED"/>
    <property type="match status" value="1"/>
</dbReference>
<proteinExistence type="inferred from homology"/>
<feature type="transmembrane region" description="Helical" evidence="6">
    <location>
        <begin position="65"/>
        <end position="97"/>
    </location>
</feature>
<dbReference type="InterPro" id="IPR015414">
    <property type="entry name" value="TMEM64"/>
</dbReference>
<evidence type="ECO:0000256" key="6">
    <source>
        <dbReference type="RuleBase" id="RU366058"/>
    </source>
</evidence>
<dbReference type="EMBL" id="MEUN01000099">
    <property type="protein sequence ID" value="OGC44000.1"/>
    <property type="molecule type" value="Genomic_DNA"/>
</dbReference>
<dbReference type="Pfam" id="PF09335">
    <property type="entry name" value="VTT_dom"/>
    <property type="match status" value="1"/>
</dbReference>
<keyword evidence="4 6" id="KW-1133">Transmembrane helix</keyword>
<sequence>MKITFKRVIYTLISLLLITLLIYFSTRYSSQEISQIISKAGILAPILYILIQIAGQIFAPLSTSALFIAGFIMFGRVAVLYAVITWLISSITNFYLARKYGKRVLKRFIGEEGVERIEGIAERIDNKTFFILRLSTFYINDFTSYAFGLTKISFKRYYLSTIISMIPWAVIVTLIIEHGDTILLTIIKIFLSMIPFAFLSYIYLKRKDK</sequence>
<evidence type="ECO:0000313" key="9">
    <source>
        <dbReference type="Proteomes" id="UP000177434"/>
    </source>
</evidence>
<keyword evidence="2 6" id="KW-1003">Cell membrane</keyword>
<feature type="transmembrane region" description="Helical" evidence="6">
    <location>
        <begin position="182"/>
        <end position="204"/>
    </location>
</feature>
<accession>A0A1F4UGS1</accession>
<feature type="transmembrane region" description="Helical" evidence="6">
    <location>
        <begin position="6"/>
        <end position="24"/>
    </location>
</feature>
<feature type="transmembrane region" description="Helical" evidence="6">
    <location>
        <begin position="36"/>
        <end position="59"/>
    </location>
</feature>
<dbReference type="Proteomes" id="UP000177434">
    <property type="component" value="Unassembled WGS sequence"/>
</dbReference>
<comment type="similarity">
    <text evidence="6">Belongs to the TVP38/TMEM64 family.</text>
</comment>
<dbReference type="InterPro" id="IPR032816">
    <property type="entry name" value="VTT_dom"/>
</dbReference>
<feature type="transmembrane region" description="Helical" evidence="6">
    <location>
        <begin position="157"/>
        <end position="176"/>
    </location>
</feature>
<feature type="domain" description="VTT" evidence="7">
    <location>
        <begin position="63"/>
        <end position="176"/>
    </location>
</feature>
<dbReference type="AlphaFoldDB" id="A0A1F4UGS1"/>
<name>A0A1F4UGS1_9BACT</name>
<reference evidence="8 9" key="1">
    <citation type="journal article" date="2016" name="Nat. Commun.">
        <title>Thousands of microbial genomes shed light on interconnected biogeochemical processes in an aquifer system.</title>
        <authorList>
            <person name="Anantharaman K."/>
            <person name="Brown C.T."/>
            <person name="Hug L.A."/>
            <person name="Sharon I."/>
            <person name="Castelle C.J."/>
            <person name="Probst A.J."/>
            <person name="Thomas B.C."/>
            <person name="Singh A."/>
            <person name="Wilkins M.J."/>
            <person name="Karaoz U."/>
            <person name="Brodie E.L."/>
            <person name="Williams K.H."/>
            <person name="Hubbard S.S."/>
            <person name="Banfield J.F."/>
        </authorList>
    </citation>
    <scope>NUCLEOTIDE SEQUENCE [LARGE SCALE GENOMIC DNA]</scope>
</reference>
<dbReference type="GO" id="GO:0005886">
    <property type="term" value="C:plasma membrane"/>
    <property type="evidence" value="ECO:0007669"/>
    <property type="project" value="UniProtKB-SubCell"/>
</dbReference>
<evidence type="ECO:0000256" key="1">
    <source>
        <dbReference type="ARBA" id="ARBA00004651"/>
    </source>
</evidence>
<evidence type="ECO:0000256" key="3">
    <source>
        <dbReference type="ARBA" id="ARBA00022692"/>
    </source>
</evidence>
<protein>
    <recommendedName>
        <fullName evidence="6">TVP38/TMEM64 family membrane protein</fullName>
    </recommendedName>
</protein>
<dbReference type="PANTHER" id="PTHR12677">
    <property type="entry name" value="GOLGI APPARATUS MEMBRANE PROTEIN TVP38-RELATED"/>
    <property type="match status" value="1"/>
</dbReference>
<evidence type="ECO:0000256" key="2">
    <source>
        <dbReference type="ARBA" id="ARBA00022475"/>
    </source>
</evidence>
<comment type="caution">
    <text evidence="8">The sequence shown here is derived from an EMBL/GenBank/DDBJ whole genome shotgun (WGS) entry which is preliminary data.</text>
</comment>
<keyword evidence="5 6" id="KW-0472">Membrane</keyword>
<evidence type="ECO:0000256" key="5">
    <source>
        <dbReference type="ARBA" id="ARBA00023136"/>
    </source>
</evidence>
<gene>
    <name evidence="8" type="ORF">A2400_01505</name>
</gene>
<organism evidence="8 9">
    <name type="scientific">candidate division WS6 bacterium RIFOXYB1_FULL_33_14</name>
    <dbReference type="NCBI Taxonomy" id="1817896"/>
    <lineage>
        <taxon>Bacteria</taxon>
        <taxon>Candidatus Dojkabacteria</taxon>
    </lineage>
</organism>
<evidence type="ECO:0000259" key="7">
    <source>
        <dbReference type="Pfam" id="PF09335"/>
    </source>
</evidence>
<keyword evidence="3 6" id="KW-0812">Transmembrane</keyword>
<evidence type="ECO:0000313" key="8">
    <source>
        <dbReference type="EMBL" id="OGC44000.1"/>
    </source>
</evidence>
<comment type="subcellular location">
    <subcellularLocation>
        <location evidence="1 6">Cell membrane</location>
        <topology evidence="1 6">Multi-pass membrane protein</topology>
    </subcellularLocation>
</comment>